<sequence>MRAFAASWRGRWTAWAIVVLSVYLATTSTVHAVNDVLSADLGAWRIATTGTPWLDHYPLTQFAADHTREGQHLWINTAQNGHTVVFRSPGAVAAGIPAYLIARLLGGGATAPSDFSLAPAALEASLLTLVALLFFALALQPRLGHARTMAAVTVLGFTTPLWSVNADSLWPHTVTVFGIAGMAWAASRDRWWLVGLFGGVALWGRLHAVLVVAILGLGVGVWQRRPDIVLKAGTVSAAFLAGATLWSRWVYGEWDPAGGYGTVADYADKAATNSSTDLLGVLANEAGLWVSPGRGILVWTPLLIVLFPAVLRSWRTLPDWTRVLALSGVAYATAQGLMNEFGGGMNFHGYRLTLELLACLFPAYALSLPEAGRTARAWIPPTLGLQAGIIGLGSVFTLGSVYNDQAWSYLWAVAPPQRAPLLLILGAAFAALGWVVPRMIRTWRCERKLSFDSPAKEPELTA</sequence>
<dbReference type="RefSeq" id="WP_194501766.1">
    <property type="nucleotide sequence ID" value="NZ_JADIVZ010000001.1"/>
</dbReference>
<evidence type="ECO:0000313" key="3">
    <source>
        <dbReference type="Proteomes" id="UP000656804"/>
    </source>
</evidence>
<dbReference type="EMBL" id="JADIVZ010000001">
    <property type="protein sequence ID" value="MBF4160554.1"/>
    <property type="molecule type" value="Genomic_DNA"/>
</dbReference>
<feature type="transmembrane region" description="Helical" evidence="1">
    <location>
        <begin position="419"/>
        <end position="440"/>
    </location>
</feature>
<feature type="transmembrane region" description="Helical" evidence="1">
    <location>
        <begin position="120"/>
        <end position="139"/>
    </location>
</feature>
<feature type="transmembrane region" description="Helical" evidence="1">
    <location>
        <begin position="378"/>
        <end position="399"/>
    </location>
</feature>
<reference evidence="2" key="1">
    <citation type="submission" date="2020-11" db="EMBL/GenBank/DDBJ databases">
        <title>Nocardioides sp. CBS4Y-1, whole genome shotgun sequence.</title>
        <authorList>
            <person name="Tuo L."/>
        </authorList>
    </citation>
    <scope>NUCLEOTIDE SEQUENCE</scope>
    <source>
        <strain evidence="2">CBS4Y-1</strain>
    </source>
</reference>
<keyword evidence="3" id="KW-1185">Reference proteome</keyword>
<accession>A0A930YBK1</accession>
<dbReference type="AlphaFoldDB" id="A0A930YBK1"/>
<feature type="transmembrane region" description="Helical" evidence="1">
    <location>
        <begin position="228"/>
        <end position="246"/>
    </location>
</feature>
<keyword evidence="1" id="KW-0812">Transmembrane</keyword>
<feature type="transmembrane region" description="Helical" evidence="1">
    <location>
        <begin position="193"/>
        <end position="222"/>
    </location>
</feature>
<name>A0A930YBK1_9ACTN</name>
<comment type="caution">
    <text evidence="2">The sequence shown here is derived from an EMBL/GenBank/DDBJ whole genome shotgun (WGS) entry which is preliminary data.</text>
</comment>
<protein>
    <submittedName>
        <fullName evidence="2">Uncharacterized protein</fullName>
    </submittedName>
</protein>
<feature type="transmembrane region" description="Helical" evidence="1">
    <location>
        <begin position="169"/>
        <end position="186"/>
    </location>
</feature>
<dbReference type="Proteomes" id="UP000656804">
    <property type="component" value="Unassembled WGS sequence"/>
</dbReference>
<evidence type="ECO:0000313" key="2">
    <source>
        <dbReference type="EMBL" id="MBF4160554.1"/>
    </source>
</evidence>
<feature type="transmembrane region" description="Helical" evidence="1">
    <location>
        <begin position="296"/>
        <end position="314"/>
    </location>
</feature>
<keyword evidence="1" id="KW-1133">Transmembrane helix</keyword>
<evidence type="ECO:0000256" key="1">
    <source>
        <dbReference type="SAM" id="Phobius"/>
    </source>
</evidence>
<organism evidence="2 3">
    <name type="scientific">Nocardioides acrostichi</name>
    <dbReference type="NCBI Taxonomy" id="2784339"/>
    <lineage>
        <taxon>Bacteria</taxon>
        <taxon>Bacillati</taxon>
        <taxon>Actinomycetota</taxon>
        <taxon>Actinomycetes</taxon>
        <taxon>Propionibacteriales</taxon>
        <taxon>Nocardioidaceae</taxon>
        <taxon>Nocardioides</taxon>
    </lineage>
</organism>
<proteinExistence type="predicted"/>
<gene>
    <name evidence="2" type="ORF">ISG29_02555</name>
</gene>
<keyword evidence="1" id="KW-0472">Membrane</keyword>